<reference evidence="2" key="1">
    <citation type="submission" date="2021-04" db="EMBL/GenBank/DDBJ databases">
        <authorList>
            <person name="Hartkoorn R.C."/>
            <person name="Beaudoing E."/>
            <person name="Hot D."/>
        </authorList>
    </citation>
    <scope>NUCLEOTIDE SEQUENCE</scope>
    <source>
        <strain evidence="2">NRRL B-16292</strain>
    </source>
</reference>
<keyword evidence="3" id="KW-1185">Reference proteome</keyword>
<feature type="domain" description="Transcription regulator AsnC/Lrp ligand binding" evidence="1">
    <location>
        <begin position="4"/>
        <end position="73"/>
    </location>
</feature>
<gene>
    <name evidence="2" type="ORF">Dfulv_12605</name>
</gene>
<sequence>MLLWLSVAPAHLETVGKALAGHPEVVFAAATTGETNVVVTVICPDMAALYGYLTRRVGPLPGVERVESAPSLRHVKQVGAVLP</sequence>
<dbReference type="Gene3D" id="3.30.70.920">
    <property type="match status" value="1"/>
</dbReference>
<evidence type="ECO:0000313" key="3">
    <source>
        <dbReference type="Proteomes" id="UP001059617"/>
    </source>
</evidence>
<dbReference type="EMBL" id="CP073720">
    <property type="protein sequence ID" value="UWP85012.1"/>
    <property type="molecule type" value="Genomic_DNA"/>
</dbReference>
<dbReference type="Pfam" id="PF01037">
    <property type="entry name" value="AsnC_trans_reg"/>
    <property type="match status" value="1"/>
</dbReference>
<dbReference type="Proteomes" id="UP001059617">
    <property type="component" value="Chromosome"/>
</dbReference>
<dbReference type="InterPro" id="IPR019887">
    <property type="entry name" value="Tscrpt_reg_AsnC/Lrp_C"/>
</dbReference>
<name>A0ABY5W4N1_9ACTN</name>
<dbReference type="PANTHER" id="PTHR30154:SF34">
    <property type="entry name" value="TRANSCRIPTIONAL REGULATOR AZLB"/>
    <property type="match status" value="1"/>
</dbReference>
<reference evidence="2" key="2">
    <citation type="submission" date="2022-09" db="EMBL/GenBank/DDBJ databases">
        <title>Biosynthetic gene clusters of Dactylosporangioum fulvum.</title>
        <authorList>
            <person name="Caradec T."/>
        </authorList>
    </citation>
    <scope>NUCLEOTIDE SEQUENCE</scope>
    <source>
        <strain evidence="2">NRRL B-16292</strain>
    </source>
</reference>
<accession>A0ABY5W4N1</accession>
<dbReference type="SUPFAM" id="SSF54909">
    <property type="entry name" value="Dimeric alpha+beta barrel"/>
    <property type="match status" value="1"/>
</dbReference>
<dbReference type="PANTHER" id="PTHR30154">
    <property type="entry name" value="LEUCINE-RESPONSIVE REGULATORY PROTEIN"/>
    <property type="match status" value="1"/>
</dbReference>
<evidence type="ECO:0000259" key="1">
    <source>
        <dbReference type="Pfam" id="PF01037"/>
    </source>
</evidence>
<proteinExistence type="predicted"/>
<dbReference type="InterPro" id="IPR011008">
    <property type="entry name" value="Dimeric_a/b-barrel"/>
</dbReference>
<dbReference type="RefSeq" id="WP_259863042.1">
    <property type="nucleotide sequence ID" value="NZ_BAAAST010000026.1"/>
</dbReference>
<evidence type="ECO:0000313" key="2">
    <source>
        <dbReference type="EMBL" id="UWP85012.1"/>
    </source>
</evidence>
<organism evidence="2 3">
    <name type="scientific">Dactylosporangium fulvum</name>
    <dbReference type="NCBI Taxonomy" id="53359"/>
    <lineage>
        <taxon>Bacteria</taxon>
        <taxon>Bacillati</taxon>
        <taxon>Actinomycetota</taxon>
        <taxon>Actinomycetes</taxon>
        <taxon>Micromonosporales</taxon>
        <taxon>Micromonosporaceae</taxon>
        <taxon>Dactylosporangium</taxon>
    </lineage>
</organism>
<protein>
    <submittedName>
        <fullName evidence="2">Lrp/AsnC ligand binding domain-containing protein</fullName>
    </submittedName>
</protein>